<dbReference type="PANTHER" id="PTHR47970">
    <property type="entry name" value="KINESIN-LIKE PROTEIN KIF11"/>
    <property type="match status" value="1"/>
</dbReference>
<sequence length="830" mass="89737">MPTRRGSIQLGGAPAPVEDSAMRAVDVGAAVEGRDSFGEEDDDEVPVKVLASDFDSAAMAPPPPRAPAPAREESLQVFCRLRPLARGEQGGVVDVMDPHTIRSAPPAATQRHASHHVRREARDYTFARVFDAAATQNEVYERTTAPLVDGLFGGRSALLFTYGVTNAGKSYTMMGSPEDNDTAGLLPRSLGAILARAEDQRCEVRLSFLEIYNEHVYDLMAPTGRWAKRRALRVKDVTTRIEVANLTSTRVTSAAHGLELCRAAQSQRKTSKTGLNQTSSRSHAICSLEVRNAAGASTQLMLVDLAGSERGDRTGAAVGGARQKEANHINQSISRLMNCLRVVREKQHHPSSSLCVPWRESKLTHLFQYLLQPPNDGQIARVSMVVCASPAAADHSETTYVVGNAAQAKAVAIVAPPQNQQRAAPTRNQNYDRNGRRVVEGQQTQPIPKKRKVPGGARPSQESLADTASTTSDLESEVTALKAALTAAHERISEVEREVRAECAEEMAATIQRIQQDYARRARHSSVAGPPPAPMDVETQPAQQRDLCKSARKAQDRDRLEAYVLDLEAQFQEAEEELERVRAAKDAEITSLQAQHGDGVPRAEYDAVCHRLEQLERDAAARQAARAEAEAQKLREAVRAAEAAQEARIQEAERRAAADADRARQALEEASSARAAADSCKAKSDRDAALLEEATRRAEAAEAAVKHAEAMVQRQRESLPPPPPPIYADAGPVVPPAAGPFSPAKSPKKSPKRKSPAKSPAKENASPLRSVMAALTGSPKRTKAPADAALSLDARARKIKDERIARAKAQRGGVATEVPVAKRTRGYKIL</sequence>
<dbReference type="InterPro" id="IPR047149">
    <property type="entry name" value="KIF11-like"/>
</dbReference>
<comment type="subcellular location">
    <subcellularLocation>
        <location evidence="1">Cytoplasm</location>
        <location evidence="1">Cytoskeleton</location>
    </subcellularLocation>
</comment>
<dbReference type="EMBL" id="CAKKNE010000002">
    <property type="protein sequence ID" value="CAH0368647.1"/>
    <property type="molecule type" value="Genomic_DNA"/>
</dbReference>
<dbReference type="PROSITE" id="PS50067">
    <property type="entry name" value="KINESIN_MOTOR_2"/>
    <property type="match status" value="1"/>
</dbReference>
<keyword evidence="5" id="KW-0067">ATP-binding</keyword>
<dbReference type="GO" id="GO:0005876">
    <property type="term" value="C:spindle microtubule"/>
    <property type="evidence" value="ECO:0007669"/>
    <property type="project" value="TreeGrafter"/>
</dbReference>
<feature type="region of interest" description="Disordered" evidence="6">
    <location>
        <begin position="652"/>
        <end position="684"/>
    </location>
</feature>
<feature type="region of interest" description="Disordered" evidence="6">
    <location>
        <begin position="1"/>
        <end position="21"/>
    </location>
</feature>
<feature type="compositionally biased region" description="Polar residues" evidence="6">
    <location>
        <begin position="460"/>
        <end position="473"/>
    </location>
</feature>
<feature type="domain" description="Kinesin motor" evidence="7">
    <location>
        <begin position="74"/>
        <end position="411"/>
    </location>
</feature>
<evidence type="ECO:0000313" key="8">
    <source>
        <dbReference type="EMBL" id="CAE0691681.1"/>
    </source>
</evidence>
<dbReference type="GO" id="GO:0051231">
    <property type="term" value="P:spindle elongation"/>
    <property type="evidence" value="ECO:0007669"/>
    <property type="project" value="TreeGrafter"/>
</dbReference>
<dbReference type="GO" id="GO:0005524">
    <property type="term" value="F:ATP binding"/>
    <property type="evidence" value="ECO:0007669"/>
    <property type="project" value="UniProtKB-UniRule"/>
</dbReference>
<feature type="compositionally biased region" description="Basic residues" evidence="6">
    <location>
        <begin position="746"/>
        <end position="756"/>
    </location>
</feature>
<reference evidence="10" key="2">
    <citation type="submission" date="2021-11" db="EMBL/GenBank/DDBJ databases">
        <authorList>
            <consortium name="Genoscope - CEA"/>
            <person name="William W."/>
        </authorList>
    </citation>
    <scope>NUCLEOTIDE SEQUENCE</scope>
</reference>
<dbReference type="AlphaFoldDB" id="A0A6S8U5N5"/>
<protein>
    <recommendedName>
        <fullName evidence="7">Kinesin motor domain-containing protein</fullName>
    </recommendedName>
</protein>
<keyword evidence="5" id="KW-0547">Nucleotide-binding</keyword>
<dbReference type="PANTHER" id="PTHR47970:SF12">
    <property type="entry name" value="KINESIN FAMILY MEMBER 11"/>
    <property type="match status" value="1"/>
</dbReference>
<feature type="region of interest" description="Disordered" evidence="6">
    <location>
        <begin position="706"/>
        <end position="789"/>
    </location>
</feature>
<evidence type="ECO:0000313" key="10">
    <source>
        <dbReference type="EMBL" id="CAH0368647.1"/>
    </source>
</evidence>
<dbReference type="EMBL" id="HBIW01008399">
    <property type="protein sequence ID" value="CAE0691682.1"/>
    <property type="molecule type" value="Transcribed_RNA"/>
</dbReference>
<name>A0A6S8U5N5_9STRA</name>
<proteinExistence type="inferred from homology"/>
<evidence type="ECO:0000259" key="7">
    <source>
        <dbReference type="PROSITE" id="PS50067"/>
    </source>
</evidence>
<gene>
    <name evidence="8" type="ORF">PCAL00307_LOCUS7117</name>
    <name evidence="9" type="ORF">PCAL00307_LOCUS7118</name>
    <name evidence="10" type="ORF">PECAL_2P17190</name>
</gene>
<keyword evidence="4" id="KW-0206">Cytoskeleton</keyword>
<evidence type="ECO:0000256" key="6">
    <source>
        <dbReference type="SAM" id="MobiDB-lite"/>
    </source>
</evidence>
<dbReference type="GO" id="GO:0008017">
    <property type="term" value="F:microtubule binding"/>
    <property type="evidence" value="ECO:0007669"/>
    <property type="project" value="InterPro"/>
</dbReference>
<dbReference type="SUPFAM" id="SSF52540">
    <property type="entry name" value="P-loop containing nucleoside triphosphate hydrolases"/>
    <property type="match status" value="1"/>
</dbReference>
<dbReference type="Proteomes" id="UP000789595">
    <property type="component" value="Unassembled WGS sequence"/>
</dbReference>
<organism evidence="9">
    <name type="scientific">Pelagomonas calceolata</name>
    <dbReference type="NCBI Taxonomy" id="35677"/>
    <lineage>
        <taxon>Eukaryota</taxon>
        <taxon>Sar</taxon>
        <taxon>Stramenopiles</taxon>
        <taxon>Ochrophyta</taxon>
        <taxon>Pelagophyceae</taxon>
        <taxon>Pelagomonadales</taxon>
        <taxon>Pelagomonadaceae</taxon>
        <taxon>Pelagomonas</taxon>
    </lineage>
</organism>
<dbReference type="InterPro" id="IPR001752">
    <property type="entry name" value="Kinesin_motor_dom"/>
</dbReference>
<dbReference type="EMBL" id="HBIW01008398">
    <property type="protein sequence ID" value="CAE0691681.1"/>
    <property type="molecule type" value="Transcribed_RNA"/>
</dbReference>
<evidence type="ECO:0000256" key="2">
    <source>
        <dbReference type="ARBA" id="ARBA00022490"/>
    </source>
</evidence>
<dbReference type="Gene3D" id="3.40.850.10">
    <property type="entry name" value="Kinesin motor domain"/>
    <property type="match status" value="1"/>
</dbReference>
<evidence type="ECO:0000313" key="11">
    <source>
        <dbReference type="Proteomes" id="UP000789595"/>
    </source>
</evidence>
<keyword evidence="2" id="KW-0963">Cytoplasm</keyword>
<dbReference type="PRINTS" id="PR00380">
    <property type="entry name" value="KINESINHEAVY"/>
</dbReference>
<dbReference type="GO" id="GO:0090307">
    <property type="term" value="P:mitotic spindle assembly"/>
    <property type="evidence" value="ECO:0007669"/>
    <property type="project" value="TreeGrafter"/>
</dbReference>
<dbReference type="InterPro" id="IPR036961">
    <property type="entry name" value="Kinesin_motor_dom_sf"/>
</dbReference>
<accession>A0A6S8U5N5</accession>
<dbReference type="OrthoDB" id="123929at2759"/>
<dbReference type="Pfam" id="PF00225">
    <property type="entry name" value="Kinesin"/>
    <property type="match status" value="1"/>
</dbReference>
<feature type="region of interest" description="Disordered" evidence="6">
    <location>
        <begin position="416"/>
        <end position="473"/>
    </location>
</feature>
<keyword evidence="3 5" id="KW-0505">Motor protein</keyword>
<dbReference type="GO" id="GO:0008574">
    <property type="term" value="F:plus-end-directed microtubule motor activity"/>
    <property type="evidence" value="ECO:0007669"/>
    <property type="project" value="TreeGrafter"/>
</dbReference>
<dbReference type="GO" id="GO:0007018">
    <property type="term" value="P:microtubule-based movement"/>
    <property type="evidence" value="ECO:0007669"/>
    <property type="project" value="InterPro"/>
</dbReference>
<reference evidence="9" key="1">
    <citation type="submission" date="2021-01" db="EMBL/GenBank/DDBJ databases">
        <authorList>
            <person name="Corre E."/>
            <person name="Pelletier E."/>
            <person name="Niang G."/>
            <person name="Scheremetjew M."/>
            <person name="Finn R."/>
            <person name="Kale V."/>
            <person name="Holt S."/>
            <person name="Cochrane G."/>
            <person name="Meng A."/>
            <person name="Brown T."/>
            <person name="Cohen L."/>
        </authorList>
    </citation>
    <scope>NUCLEOTIDE SEQUENCE</scope>
    <source>
        <strain evidence="9">CCMP1756</strain>
    </source>
</reference>
<dbReference type="InterPro" id="IPR027417">
    <property type="entry name" value="P-loop_NTPase"/>
</dbReference>
<dbReference type="SMART" id="SM00129">
    <property type="entry name" value="KISc"/>
    <property type="match status" value="1"/>
</dbReference>
<dbReference type="GO" id="GO:0072686">
    <property type="term" value="C:mitotic spindle"/>
    <property type="evidence" value="ECO:0007669"/>
    <property type="project" value="TreeGrafter"/>
</dbReference>
<feature type="compositionally biased region" description="Low complexity" evidence="6">
    <location>
        <begin position="668"/>
        <end position="679"/>
    </location>
</feature>
<feature type="compositionally biased region" description="Polar residues" evidence="6">
    <location>
        <begin position="417"/>
        <end position="432"/>
    </location>
</feature>
<evidence type="ECO:0000313" key="9">
    <source>
        <dbReference type="EMBL" id="CAE0691682.1"/>
    </source>
</evidence>
<feature type="compositionally biased region" description="Basic and acidic residues" evidence="6">
    <location>
        <begin position="652"/>
        <end position="667"/>
    </location>
</feature>
<feature type="compositionally biased region" description="Basic and acidic residues" evidence="6">
    <location>
        <begin position="706"/>
        <end position="717"/>
    </location>
</feature>
<evidence type="ECO:0000256" key="4">
    <source>
        <dbReference type="ARBA" id="ARBA00023212"/>
    </source>
</evidence>
<evidence type="ECO:0000256" key="5">
    <source>
        <dbReference type="PROSITE-ProRule" id="PRU00283"/>
    </source>
</evidence>
<evidence type="ECO:0000256" key="3">
    <source>
        <dbReference type="ARBA" id="ARBA00023175"/>
    </source>
</evidence>
<evidence type="ECO:0000256" key="1">
    <source>
        <dbReference type="ARBA" id="ARBA00004245"/>
    </source>
</evidence>
<comment type="similarity">
    <text evidence="5">Belongs to the TRAFAC class myosin-kinesin ATPase superfamily. Kinesin family.</text>
</comment>
<feature type="binding site" evidence="5">
    <location>
        <begin position="163"/>
        <end position="170"/>
    </location>
    <ligand>
        <name>ATP</name>
        <dbReference type="ChEBI" id="CHEBI:30616"/>
    </ligand>
</feature>
<keyword evidence="11" id="KW-1185">Reference proteome</keyword>